<dbReference type="PANTHER" id="PTHR11439:SF486">
    <property type="entry name" value="RLK (RECEPTOR-LIKE KINASE) PROTEIN, PUTATIVE-RELATED"/>
    <property type="match status" value="1"/>
</dbReference>
<dbReference type="Pfam" id="PF07727">
    <property type="entry name" value="RVT_2"/>
    <property type="match status" value="1"/>
</dbReference>
<feature type="region of interest" description="Disordered" evidence="1">
    <location>
        <begin position="374"/>
        <end position="421"/>
    </location>
</feature>
<reference evidence="3" key="1">
    <citation type="journal article" date="2022" name="Int. J. Mol. Sci.">
        <title>Draft Genome of Tanacetum Coccineum: Genomic Comparison of Closely Related Tanacetum-Family Plants.</title>
        <authorList>
            <person name="Yamashiro T."/>
            <person name="Shiraishi A."/>
            <person name="Nakayama K."/>
            <person name="Satake H."/>
        </authorList>
    </citation>
    <scope>NUCLEOTIDE SEQUENCE</scope>
</reference>
<dbReference type="PANTHER" id="PTHR11439">
    <property type="entry name" value="GAG-POL-RELATED RETROTRANSPOSON"/>
    <property type="match status" value="1"/>
</dbReference>
<proteinExistence type="predicted"/>
<reference evidence="3" key="2">
    <citation type="submission" date="2022-01" db="EMBL/GenBank/DDBJ databases">
        <authorList>
            <person name="Yamashiro T."/>
            <person name="Shiraishi A."/>
            <person name="Satake H."/>
            <person name="Nakayama K."/>
        </authorList>
    </citation>
    <scope>NUCLEOTIDE SEQUENCE</scope>
</reference>
<protein>
    <submittedName>
        <fullName evidence="3">Retrovirus-related pol polyprotein from transposon TNT 1-94</fullName>
    </submittedName>
</protein>
<name>A0ABQ5GP83_9ASTR</name>
<feature type="compositionally biased region" description="Polar residues" evidence="1">
    <location>
        <begin position="375"/>
        <end position="393"/>
    </location>
</feature>
<organism evidence="3 4">
    <name type="scientific">Tanacetum coccineum</name>
    <dbReference type="NCBI Taxonomy" id="301880"/>
    <lineage>
        <taxon>Eukaryota</taxon>
        <taxon>Viridiplantae</taxon>
        <taxon>Streptophyta</taxon>
        <taxon>Embryophyta</taxon>
        <taxon>Tracheophyta</taxon>
        <taxon>Spermatophyta</taxon>
        <taxon>Magnoliopsida</taxon>
        <taxon>eudicotyledons</taxon>
        <taxon>Gunneridae</taxon>
        <taxon>Pentapetalae</taxon>
        <taxon>asterids</taxon>
        <taxon>campanulids</taxon>
        <taxon>Asterales</taxon>
        <taxon>Asteraceae</taxon>
        <taxon>Asteroideae</taxon>
        <taxon>Anthemideae</taxon>
        <taxon>Anthemidinae</taxon>
        <taxon>Tanacetum</taxon>
    </lineage>
</organism>
<feature type="domain" description="Reverse transcriptase Ty1/copia-type" evidence="2">
    <location>
        <begin position="120"/>
        <end position="252"/>
    </location>
</feature>
<dbReference type="InterPro" id="IPR013103">
    <property type="entry name" value="RVT_2"/>
</dbReference>
<gene>
    <name evidence="3" type="ORF">Tco_1043999</name>
</gene>
<evidence type="ECO:0000313" key="3">
    <source>
        <dbReference type="EMBL" id="GJT77274.1"/>
    </source>
</evidence>
<keyword evidence="4" id="KW-1185">Reference proteome</keyword>
<evidence type="ECO:0000259" key="2">
    <source>
        <dbReference type="Pfam" id="PF07727"/>
    </source>
</evidence>
<dbReference type="Proteomes" id="UP001151760">
    <property type="component" value="Unassembled WGS sequence"/>
</dbReference>
<feature type="region of interest" description="Disordered" evidence="1">
    <location>
        <begin position="1"/>
        <end position="35"/>
    </location>
</feature>
<evidence type="ECO:0000313" key="4">
    <source>
        <dbReference type="Proteomes" id="UP001151760"/>
    </source>
</evidence>
<dbReference type="EMBL" id="BQNB010018698">
    <property type="protein sequence ID" value="GJT77274.1"/>
    <property type="molecule type" value="Genomic_DNA"/>
</dbReference>
<sequence>MEETYHVTFNEADENINPSDELPDLSFDDDHHKPDHFDPAETHINDIPEEQYITINDVNTNHQAESSPTLISTSAKINHDTQFLKINGLEINTFFWVIEAFEEDGWVIAMQEELNQFERNKVWKLVPTPYGKTIIRTKWIFINKINENGVVISNKARLVSQGYRQEEGIDYDEMFAPVARLEAIKIFLAYAAYMGFMVYQIDVKSGFLNGKLSKEVYVKKPHGFESSEFPNYVCKLDKALYGLKQARKAWSLKGTSNIGLWCPKGSSFDLKAYLDSDYAGLAISSAEAEYVAAVGCYAQVLWIKNQLADYDILYDKVPIFCDNISAISISNNLVLHLRTKHIDIRYHFIRDHILKGDIELHFVPTDLQLAEEVNTDSTTDKSLSGTAMQSATQSKAPTDKKSKKKKIPSSSEPKTSQYEQETKIDENMKDLLATYFGIPSLGNVELNQVIKEQQNDDAEITFIGTMTNDHIMEEAVSNVESMPDDEILSTSGDDDKALVILIMIFRLMMKERLIQLLIQFLMKST</sequence>
<comment type="caution">
    <text evidence="3">The sequence shown here is derived from an EMBL/GenBank/DDBJ whole genome shotgun (WGS) entry which is preliminary data.</text>
</comment>
<evidence type="ECO:0000256" key="1">
    <source>
        <dbReference type="SAM" id="MobiDB-lite"/>
    </source>
</evidence>
<accession>A0ABQ5GP83</accession>
<dbReference type="CDD" id="cd09272">
    <property type="entry name" value="RNase_HI_RT_Ty1"/>
    <property type="match status" value="1"/>
</dbReference>